<protein>
    <submittedName>
        <fullName evidence="1">Uncharacterized protein</fullName>
    </submittedName>
</protein>
<sequence length="230" mass="24907">MATGLNARDRRTLEAMLASLIRPVEVWAFLDDRPDSVEVAEILRITADLAQGRLIVRLLGDGAHPLARILTKDRRPVLWVLGPNGEFLPIEIVGPPRGYQFGALVRLLINVSRNRNDLPHGVAGLIRGVPLDVQLEVRVTPTCPHSPQVVRVAEACALANPGRIVARVIDISSSSAGGCDSLQVVPQLLIAVEGQTVTQHIGMVSAWDVGRMIMSGVKGATRRVRDITHN</sequence>
<organism evidence="1 2">
    <name type="scientific">Sulfobacillus acidophilus</name>
    <dbReference type="NCBI Taxonomy" id="53633"/>
    <lineage>
        <taxon>Bacteria</taxon>
        <taxon>Bacillati</taxon>
        <taxon>Bacillota</taxon>
        <taxon>Clostridia</taxon>
        <taxon>Eubacteriales</taxon>
        <taxon>Clostridiales Family XVII. Incertae Sedis</taxon>
        <taxon>Sulfobacillus</taxon>
    </lineage>
</organism>
<dbReference type="PANTHER" id="PTHR37170">
    <property type="entry name" value="GLUTAREDOXIN-RELATED"/>
    <property type="match status" value="1"/>
</dbReference>
<proteinExistence type="predicted"/>
<dbReference type="InterPro" id="IPR036249">
    <property type="entry name" value="Thioredoxin-like_sf"/>
</dbReference>
<reference evidence="1 2" key="1">
    <citation type="journal article" date="2014" name="BMC Genomics">
        <title>Comparison of environmental and isolate Sulfobacillus genomes reveals diverse carbon, sulfur, nitrogen, and hydrogen metabolisms.</title>
        <authorList>
            <person name="Justice N.B."/>
            <person name="Norman A."/>
            <person name="Brown C.T."/>
            <person name="Singh A."/>
            <person name="Thomas B.C."/>
            <person name="Banfield J.F."/>
        </authorList>
    </citation>
    <scope>NUCLEOTIDE SEQUENCE [LARGE SCALE GENOMIC DNA]</scope>
    <source>
        <strain evidence="1">AMDSBA3</strain>
    </source>
</reference>
<name>A0A2T2WKS1_9FIRM</name>
<evidence type="ECO:0000313" key="2">
    <source>
        <dbReference type="Proteomes" id="UP000241848"/>
    </source>
</evidence>
<comment type="caution">
    <text evidence="1">The sequence shown here is derived from an EMBL/GenBank/DDBJ whole genome shotgun (WGS) entry which is preliminary data.</text>
</comment>
<evidence type="ECO:0000313" key="1">
    <source>
        <dbReference type="EMBL" id="PSR22838.1"/>
    </source>
</evidence>
<gene>
    <name evidence="1" type="ORF">C7B45_05040</name>
</gene>
<dbReference type="Proteomes" id="UP000241848">
    <property type="component" value="Unassembled WGS sequence"/>
</dbReference>
<dbReference type="PANTHER" id="PTHR37170:SF1">
    <property type="entry name" value="GLUTAREDOXIN-LIKE PROTEIN"/>
    <property type="match status" value="1"/>
</dbReference>
<dbReference type="EMBL" id="PXYV01000011">
    <property type="protein sequence ID" value="PSR22838.1"/>
    <property type="molecule type" value="Genomic_DNA"/>
</dbReference>
<dbReference type="SUPFAM" id="SSF52833">
    <property type="entry name" value="Thioredoxin-like"/>
    <property type="match status" value="1"/>
</dbReference>
<dbReference type="Gene3D" id="3.40.30.80">
    <property type="match status" value="1"/>
</dbReference>
<accession>A0A2T2WKS1</accession>
<dbReference type="AlphaFoldDB" id="A0A2T2WKS1"/>